<dbReference type="EMBL" id="MK072261">
    <property type="protein sequence ID" value="AYV81167.1"/>
    <property type="molecule type" value="Genomic_DNA"/>
</dbReference>
<sequence>MDRKEIKTVSFHELSEEELDRLEAEEKKSHDALIAGETRLETAPAIPENIAVIDPVLRIYGMRTAASIKEIKAIQEFIRLHQKNDWTSSFHKIGFTGLTVDGYPMTVSYLEFELLPGARLTGRADIPKNRIVCVPCGTFLTKDPLDLTVIDPKDLLEVVPKVPPGLAVIDPSALVYGYSTPCSIKDIITVYEFALQHQKNNWTLHFKEISTTTPGGLYQELILTPPRRPGVPIHRILCFPYATFTN</sequence>
<proteinExistence type="predicted"/>
<gene>
    <name evidence="1" type="ORF">Harvfovirus19_12</name>
</gene>
<accession>A0A3G5A1S2</accession>
<evidence type="ECO:0000313" key="1">
    <source>
        <dbReference type="EMBL" id="AYV81167.1"/>
    </source>
</evidence>
<protein>
    <submittedName>
        <fullName evidence="1">Uncharacterized protein</fullName>
    </submittedName>
</protein>
<reference evidence="1" key="1">
    <citation type="submission" date="2018-10" db="EMBL/GenBank/DDBJ databases">
        <title>Hidden diversity of soil giant viruses.</title>
        <authorList>
            <person name="Schulz F."/>
            <person name="Alteio L."/>
            <person name="Goudeau D."/>
            <person name="Ryan E.M."/>
            <person name="Malmstrom R.R."/>
            <person name="Blanchard J."/>
            <person name="Woyke T."/>
        </authorList>
    </citation>
    <scope>NUCLEOTIDE SEQUENCE</scope>
    <source>
        <strain evidence="1">HAV1</strain>
    </source>
</reference>
<name>A0A3G5A1S2_9VIRU</name>
<organism evidence="1">
    <name type="scientific">Harvfovirus sp</name>
    <dbReference type="NCBI Taxonomy" id="2487768"/>
    <lineage>
        <taxon>Viruses</taxon>
        <taxon>Varidnaviria</taxon>
        <taxon>Bamfordvirae</taxon>
        <taxon>Nucleocytoviricota</taxon>
        <taxon>Megaviricetes</taxon>
        <taxon>Imitervirales</taxon>
        <taxon>Mimiviridae</taxon>
        <taxon>Klosneuvirinae</taxon>
    </lineage>
</organism>